<dbReference type="OrthoDB" id="850311at2759"/>
<dbReference type="AlphaFoldDB" id="A0A8X8A7Q8"/>
<comment type="caution">
    <text evidence="2">The sequence shown here is derived from an EMBL/GenBank/DDBJ whole genome shotgun (WGS) entry which is preliminary data.</text>
</comment>
<dbReference type="EMBL" id="JAAWWB010000009">
    <property type="protein sequence ID" value="KAG6776080.1"/>
    <property type="molecule type" value="Genomic_DNA"/>
</dbReference>
<feature type="region of interest" description="Disordered" evidence="1">
    <location>
        <begin position="23"/>
        <end position="54"/>
    </location>
</feature>
<accession>A0A8X8A7Q8</accession>
<name>A0A8X8A7Q8_POPTO</name>
<dbReference type="Proteomes" id="UP000886885">
    <property type="component" value="Chromosome 5A"/>
</dbReference>
<dbReference type="PANTHER" id="PTHR12547:SF18">
    <property type="entry name" value="PROTEIN TIS11"/>
    <property type="match status" value="1"/>
</dbReference>
<reference evidence="2" key="1">
    <citation type="journal article" date="2020" name="bioRxiv">
        <title>Hybrid origin of Populus tomentosa Carr. identified through genome sequencing and phylogenomic analysis.</title>
        <authorList>
            <person name="An X."/>
            <person name="Gao K."/>
            <person name="Chen Z."/>
            <person name="Li J."/>
            <person name="Yang X."/>
            <person name="Yang X."/>
            <person name="Zhou J."/>
            <person name="Guo T."/>
            <person name="Zhao T."/>
            <person name="Huang S."/>
            <person name="Miao D."/>
            <person name="Khan W.U."/>
            <person name="Rao P."/>
            <person name="Ye M."/>
            <person name="Lei B."/>
            <person name="Liao W."/>
            <person name="Wang J."/>
            <person name="Ji L."/>
            <person name="Li Y."/>
            <person name="Guo B."/>
            <person name="Mustafa N.S."/>
            <person name="Li S."/>
            <person name="Yun Q."/>
            <person name="Keller S.R."/>
            <person name="Mao J."/>
            <person name="Zhang R."/>
            <person name="Strauss S.H."/>
        </authorList>
    </citation>
    <scope>NUCLEOTIDE SEQUENCE</scope>
    <source>
        <strain evidence="2">GM15</strain>
        <tissue evidence="2">Leaf</tissue>
    </source>
</reference>
<evidence type="ECO:0000313" key="2">
    <source>
        <dbReference type="EMBL" id="KAG6776080.1"/>
    </source>
</evidence>
<feature type="compositionally biased region" description="Low complexity" evidence="1">
    <location>
        <begin position="42"/>
        <end position="53"/>
    </location>
</feature>
<evidence type="ECO:0000256" key="1">
    <source>
        <dbReference type="SAM" id="MobiDB-lite"/>
    </source>
</evidence>
<protein>
    <submittedName>
        <fullName evidence="2">Uncharacterized protein</fullName>
    </submittedName>
</protein>
<dbReference type="GO" id="GO:0003729">
    <property type="term" value="F:mRNA binding"/>
    <property type="evidence" value="ECO:0007669"/>
    <property type="project" value="InterPro"/>
</dbReference>
<evidence type="ECO:0000313" key="3">
    <source>
        <dbReference type="Proteomes" id="UP000886885"/>
    </source>
</evidence>
<keyword evidence="3" id="KW-1185">Reference proteome</keyword>
<dbReference type="InterPro" id="IPR045877">
    <property type="entry name" value="ZFP36-like"/>
</dbReference>
<gene>
    <name evidence="2" type="ORF">POTOM_019583</name>
</gene>
<sequence>MGSLNKSGNKDSMLATYLRGGAGSPIISPGGDRFSSNYQRNRSGSSRSPLSPLENVKAPMMAEDEVLVMDGVLVSSVVGSGSSSNSSGKSVHKKELCRVWEDLGHCRYAANCQVDLGMQNSPCLQDSGLWKPVLENKSALSFVMGRNFDARTTVSTLLSTNEHICYMQFAHGKEELHPTHFPIKNKAVVHNCNSYVTSPRSSPYVPKCRILHPAMTKAAVAANQTAFSKIPGYTSISPVTISSEKFSKNSTTPFSTPDHFLRTYISTMPEHCNKSPAANIKSEDSRMVFTATTSSDYWSPQDDGIETALPHQTDKCISRAEVDAYFHSVLYGPATKNRLPEFSEFCPG</sequence>
<proteinExistence type="predicted"/>
<organism evidence="2 3">
    <name type="scientific">Populus tomentosa</name>
    <name type="common">Chinese white poplar</name>
    <dbReference type="NCBI Taxonomy" id="118781"/>
    <lineage>
        <taxon>Eukaryota</taxon>
        <taxon>Viridiplantae</taxon>
        <taxon>Streptophyta</taxon>
        <taxon>Embryophyta</taxon>
        <taxon>Tracheophyta</taxon>
        <taxon>Spermatophyta</taxon>
        <taxon>Magnoliopsida</taxon>
        <taxon>eudicotyledons</taxon>
        <taxon>Gunneridae</taxon>
        <taxon>Pentapetalae</taxon>
        <taxon>rosids</taxon>
        <taxon>fabids</taxon>
        <taxon>Malpighiales</taxon>
        <taxon>Salicaceae</taxon>
        <taxon>Saliceae</taxon>
        <taxon>Populus</taxon>
    </lineage>
</organism>
<dbReference type="PANTHER" id="PTHR12547">
    <property type="entry name" value="CCCH ZINC FINGER/TIS11-RELATED"/>
    <property type="match status" value="1"/>
</dbReference>